<comment type="subunit">
    <text evidence="9">Component of the Mediator complex.</text>
</comment>
<dbReference type="OrthoDB" id="205099at2759"/>
<evidence type="ECO:0000256" key="10">
    <source>
        <dbReference type="SAM" id="MobiDB-lite"/>
    </source>
</evidence>
<evidence type="ECO:0000313" key="13">
    <source>
        <dbReference type="Proteomes" id="UP000319160"/>
    </source>
</evidence>
<proteinExistence type="inferred from homology"/>
<accession>A0A553IBY8</accession>
<dbReference type="GO" id="GO:0016592">
    <property type="term" value="C:mediator complex"/>
    <property type="evidence" value="ECO:0007669"/>
    <property type="project" value="UniProtKB-UniRule"/>
</dbReference>
<gene>
    <name evidence="12" type="ORF">FHL15_001461</name>
</gene>
<evidence type="ECO:0000256" key="9">
    <source>
        <dbReference type="RuleBase" id="RU365082"/>
    </source>
</evidence>
<keyword evidence="4 9" id="KW-0805">Transcription regulation</keyword>
<dbReference type="Proteomes" id="UP000319160">
    <property type="component" value="Unassembled WGS sequence"/>
</dbReference>
<evidence type="ECO:0000256" key="4">
    <source>
        <dbReference type="ARBA" id="ARBA00023015"/>
    </source>
</evidence>
<evidence type="ECO:0000256" key="7">
    <source>
        <dbReference type="ARBA" id="ARBA00023242"/>
    </source>
</evidence>
<feature type="region of interest" description="Disordered" evidence="10">
    <location>
        <begin position="1054"/>
        <end position="1098"/>
    </location>
</feature>
<dbReference type="Pfam" id="PF26204">
    <property type="entry name" value="Med14_fung"/>
    <property type="match status" value="1"/>
</dbReference>
<keyword evidence="5 9" id="KW-0010">Activator</keyword>
<evidence type="ECO:0000256" key="8">
    <source>
        <dbReference type="ARBA" id="ARBA00032007"/>
    </source>
</evidence>
<feature type="region of interest" description="Disordered" evidence="10">
    <location>
        <begin position="1"/>
        <end position="68"/>
    </location>
</feature>
<reference evidence="13" key="1">
    <citation type="submission" date="2019-06" db="EMBL/GenBank/DDBJ databases">
        <title>Draft genome sequence of the griseofulvin-producing fungus Xylaria cubensis strain G536.</title>
        <authorList>
            <person name="Mead M.E."/>
            <person name="Raja H.A."/>
            <person name="Steenwyk J.L."/>
            <person name="Knowles S.L."/>
            <person name="Oberlies N.H."/>
            <person name="Rokas A."/>
        </authorList>
    </citation>
    <scope>NUCLEOTIDE SEQUENCE [LARGE SCALE GENOMIC DNA]</scope>
    <source>
        <strain evidence="13">G536</strain>
    </source>
</reference>
<dbReference type="Pfam" id="PF08638">
    <property type="entry name" value="Med14"/>
    <property type="match status" value="1"/>
</dbReference>
<name>A0A553IBY8_9PEZI</name>
<keyword evidence="6 9" id="KW-0804">Transcription</keyword>
<dbReference type="PANTHER" id="PTHR12809:SF2">
    <property type="entry name" value="MEDIATOR OF RNA POLYMERASE II TRANSCRIPTION SUBUNIT 14"/>
    <property type="match status" value="1"/>
</dbReference>
<dbReference type="AlphaFoldDB" id="A0A553IBY8"/>
<evidence type="ECO:0000313" key="12">
    <source>
        <dbReference type="EMBL" id="TRX97706.1"/>
    </source>
</evidence>
<evidence type="ECO:0000256" key="6">
    <source>
        <dbReference type="ARBA" id="ARBA00023163"/>
    </source>
</evidence>
<comment type="caution">
    <text evidence="12">The sequence shown here is derived from an EMBL/GenBank/DDBJ whole genome shotgun (WGS) entry which is preliminary data.</text>
</comment>
<comment type="function">
    <text evidence="9">Component of the Mediator complex, a coactivator involved in the regulated transcription of nearly all RNA polymerase II-dependent genes. Mediator functions as a bridge to convey information from gene-specific regulatory proteins to the basal RNA polymerase II transcription machinery. Mediator is recruited to promoters by direct interactions with regulatory proteins and serves as a scaffold for the assembly of a functional preinitiation complex with RNA polymerase II and the general transcription factors.</text>
</comment>
<evidence type="ECO:0000256" key="1">
    <source>
        <dbReference type="ARBA" id="ARBA00004123"/>
    </source>
</evidence>
<dbReference type="InterPro" id="IPR013947">
    <property type="entry name" value="Mediator_Med14"/>
</dbReference>
<evidence type="ECO:0000256" key="3">
    <source>
        <dbReference type="ARBA" id="ARBA00019619"/>
    </source>
</evidence>
<feature type="compositionally biased region" description="Polar residues" evidence="10">
    <location>
        <begin position="19"/>
        <end position="57"/>
    </location>
</feature>
<dbReference type="GO" id="GO:0070847">
    <property type="term" value="C:core mediator complex"/>
    <property type="evidence" value="ECO:0007669"/>
    <property type="project" value="TreeGrafter"/>
</dbReference>
<dbReference type="EMBL" id="VFLP01000005">
    <property type="protein sequence ID" value="TRX97706.1"/>
    <property type="molecule type" value="Genomic_DNA"/>
</dbReference>
<evidence type="ECO:0000259" key="11">
    <source>
        <dbReference type="Pfam" id="PF08638"/>
    </source>
</evidence>
<evidence type="ECO:0000256" key="2">
    <source>
        <dbReference type="ARBA" id="ARBA00007813"/>
    </source>
</evidence>
<keyword evidence="13" id="KW-1185">Reference proteome</keyword>
<dbReference type="GO" id="GO:0006357">
    <property type="term" value="P:regulation of transcription by RNA polymerase II"/>
    <property type="evidence" value="ECO:0007669"/>
    <property type="project" value="InterPro"/>
</dbReference>
<dbReference type="GO" id="GO:0003712">
    <property type="term" value="F:transcription coregulator activity"/>
    <property type="evidence" value="ECO:0007669"/>
    <property type="project" value="UniProtKB-UniRule"/>
</dbReference>
<comment type="similarity">
    <text evidence="2 9">Belongs to the Mediator complex subunit 14 family.</text>
</comment>
<dbReference type="STRING" id="2512241.A0A553IBY8"/>
<feature type="domain" description="Mediator complex subunit MED14 N-terminal" evidence="11">
    <location>
        <begin position="82"/>
        <end position="294"/>
    </location>
</feature>
<comment type="subcellular location">
    <subcellularLocation>
        <location evidence="1 9">Nucleus</location>
    </subcellularLocation>
</comment>
<dbReference type="InterPro" id="IPR055122">
    <property type="entry name" value="Med14_N"/>
</dbReference>
<sequence>MMDNGASHFQSTNHDRNHGSLTNGARNSPNGPASHGGTQNANGTNPALNGNTSNAGGSHSPAPLASRMNDLPDEIQHITQGFVPLSVLLSRLAQQTHNQLGDEIMALAKMPTPSSALNGNPLNPDASLDDTSPENLNKKVRLLNFVQERHGEWVKALVIANWSRKAEPVSKLIDLMHHINKTRALYQGSLDYMINIKRDLTYARIPNPDLRTALHVLSTGQAPWMPELNYIQPPQVTAEEKLRWIENLNTLLSIRLNLEDHENIPEQFQDFEIDSGRVTFKVSGEFEVDLTIADEDPEKQFWFIDFRFAFQPAPSELSDRLRDFLEYKVNEVLQKDGLPGCYKFLHEFVLTHKITEYVCQAMELSKGRWADMLQVERLRRAMSIHYWSGRQPLEGPQSYIIMGVSSGKSSGLVPGQSRDSRLSLRWFRDGIEVKDVQFPLDEKVISTETLLNRVIGKHIEHILGTFHTTLKSQGRFLKRETTLGINIVDNNPGESALTMQLSHERSLNIKVAPITGTILTLPKSRGNFDLQSQLNKETKRPVIEQVALLERFRCYYVEDELNRRGKSRGWSVCNPHPVKLEETRQFLGTRGSYQLIWLKRRGLPNDWYIMVGQSPNGDQWWLIEVIKRSGSMKVATHARLPLTPTTPQFSDKFFAELTFFSSAMMSQIGILGAMHKERIKYAIQDRINPMLPPGMKVPSIHVRLSEIIGRQHPQVSKSISSWAFDFVEINLKNIENRVLPALNPTENPESHSTDQKLAPPATEQHRYNIVVDARVKVADPSRFGPLKGNVERDVAFNERLGVFAFIIEAEVGSSILDTLAHRLQALSRLAGSIDAIRQSRRDVQCEEITLSNVKFSYTDQARPANVETRQNVHRWTASLDLQTDSMKLILDPGNPQARATEQFDKLINSKEGFRGVPWFLSITLPIQRALDVVERAWEAITLNSPCRVKVSVLSLDCYTLQYTLGPGKTKSRYLTLCIKLQSHSARPEWHIYREEAGQEKQPDDDAQKLLQKLWTSEKRVWRYLGTSVAADIVNGAEVLIKAMDEAIRSLAVKSPSVTKQPQPKAAPKNGIPNKSVAASKPRPQQTGAVGPVVISLDD</sequence>
<dbReference type="PANTHER" id="PTHR12809">
    <property type="entry name" value="MEDIATOR COMPLEX SUBUNIT"/>
    <property type="match status" value="1"/>
</dbReference>
<protein>
    <recommendedName>
        <fullName evidence="3 9">Mediator of RNA polymerase II transcription subunit 14</fullName>
    </recommendedName>
    <alternativeName>
        <fullName evidence="8 9">Mediator complex subunit 14</fullName>
    </alternativeName>
</protein>
<evidence type="ECO:0000256" key="5">
    <source>
        <dbReference type="ARBA" id="ARBA00023159"/>
    </source>
</evidence>
<organism evidence="12 13">
    <name type="scientific">Xylaria flabelliformis</name>
    <dbReference type="NCBI Taxonomy" id="2512241"/>
    <lineage>
        <taxon>Eukaryota</taxon>
        <taxon>Fungi</taxon>
        <taxon>Dikarya</taxon>
        <taxon>Ascomycota</taxon>
        <taxon>Pezizomycotina</taxon>
        <taxon>Sordariomycetes</taxon>
        <taxon>Xylariomycetidae</taxon>
        <taxon>Xylariales</taxon>
        <taxon>Xylariaceae</taxon>
        <taxon>Xylaria</taxon>
    </lineage>
</organism>
<keyword evidence="7 9" id="KW-0539">Nucleus</keyword>